<sequence>MRKIVKIILLLSCGWSNAQWEGKSATVLPNGRHEIGLFSPFKMGLRNTSEISVNKFLLMPSISYKSEMSQSGAWERAYRLQFTYPTLAMRWLQSPLGMKLGEPDKFALISPEFTIPHMLSFYGEIIGTKNLPGNGIITLYGGAGFALGTNKLENRATIDLPGFYPRLSVYYNGVVLKTGSEYLYQLGKSWSYIIDYDMFIMPNSDGRYAFEHKGIIVWTKNQKFRILFGYKLFAGEYPFGSQAHLIPMLDLQFGW</sequence>
<dbReference type="AlphaFoldDB" id="A0A160VIP0"/>
<name>A0A160VIP0_9ZZZZ</name>
<dbReference type="EMBL" id="FAXC01000465">
    <property type="protein sequence ID" value="CUV10685.1"/>
    <property type="molecule type" value="Genomic_DNA"/>
</dbReference>
<accession>A0A160VIP0</accession>
<protein>
    <submittedName>
        <fullName evidence="1">Uncharacterized protein</fullName>
    </submittedName>
</protein>
<gene>
    <name evidence="1" type="ORF">MGWOODY_Mmi1513</name>
</gene>
<organism evidence="1">
    <name type="scientific">hydrothermal vent metagenome</name>
    <dbReference type="NCBI Taxonomy" id="652676"/>
    <lineage>
        <taxon>unclassified sequences</taxon>
        <taxon>metagenomes</taxon>
        <taxon>ecological metagenomes</taxon>
    </lineage>
</organism>
<reference evidence="1" key="1">
    <citation type="submission" date="2015-10" db="EMBL/GenBank/DDBJ databases">
        <authorList>
            <person name="Gilbert D.G."/>
        </authorList>
    </citation>
    <scope>NUCLEOTIDE SEQUENCE</scope>
</reference>
<proteinExistence type="predicted"/>
<evidence type="ECO:0000313" key="1">
    <source>
        <dbReference type="EMBL" id="CUV10685.1"/>
    </source>
</evidence>